<protein>
    <recommendedName>
        <fullName evidence="3">Carboxylesterase type B domain-containing protein</fullName>
    </recommendedName>
</protein>
<dbReference type="SUPFAM" id="SSF53474">
    <property type="entry name" value="alpha/beta-Hydrolases"/>
    <property type="match status" value="1"/>
</dbReference>
<accession>A0ABD0L403</accession>
<dbReference type="EMBL" id="JACVVK020000086">
    <property type="protein sequence ID" value="KAK7494147.1"/>
    <property type="molecule type" value="Genomic_DNA"/>
</dbReference>
<gene>
    <name evidence="1" type="ORF">BaRGS_00014620</name>
</gene>
<evidence type="ECO:0000313" key="1">
    <source>
        <dbReference type="EMBL" id="KAK7494147.1"/>
    </source>
</evidence>
<evidence type="ECO:0008006" key="3">
    <source>
        <dbReference type="Google" id="ProtNLM"/>
    </source>
</evidence>
<feature type="non-terminal residue" evidence="1">
    <location>
        <position position="77"/>
    </location>
</feature>
<dbReference type="Gene3D" id="3.40.50.1820">
    <property type="entry name" value="alpha/beta hydrolase"/>
    <property type="match status" value="1"/>
</dbReference>
<comment type="caution">
    <text evidence="1">The sequence shown here is derived from an EMBL/GenBank/DDBJ whole genome shotgun (WGS) entry which is preliminary data.</text>
</comment>
<name>A0ABD0L403_9CAEN</name>
<reference evidence="1 2" key="1">
    <citation type="journal article" date="2023" name="Sci. Data">
        <title>Genome assembly of the Korean intertidal mud-creeper Batillaria attramentaria.</title>
        <authorList>
            <person name="Patra A.K."/>
            <person name="Ho P.T."/>
            <person name="Jun S."/>
            <person name="Lee S.J."/>
            <person name="Kim Y."/>
            <person name="Won Y.J."/>
        </authorList>
    </citation>
    <scope>NUCLEOTIDE SEQUENCE [LARGE SCALE GENOMIC DNA]</scope>
    <source>
        <strain evidence="1">Wonlab-2016</strain>
    </source>
</reference>
<dbReference type="Proteomes" id="UP001519460">
    <property type="component" value="Unassembled WGS sequence"/>
</dbReference>
<dbReference type="InterPro" id="IPR029058">
    <property type="entry name" value="AB_hydrolase_fold"/>
</dbReference>
<sequence length="77" mass="8429">DSNPRCALRSAASNPVGARYLFFFNHDVESNRNTPAPGTRHGNELQYLFDPPSPLSALDQRLSASYVGFLADFVKSG</sequence>
<organism evidence="1 2">
    <name type="scientific">Batillaria attramentaria</name>
    <dbReference type="NCBI Taxonomy" id="370345"/>
    <lineage>
        <taxon>Eukaryota</taxon>
        <taxon>Metazoa</taxon>
        <taxon>Spiralia</taxon>
        <taxon>Lophotrochozoa</taxon>
        <taxon>Mollusca</taxon>
        <taxon>Gastropoda</taxon>
        <taxon>Caenogastropoda</taxon>
        <taxon>Sorbeoconcha</taxon>
        <taxon>Cerithioidea</taxon>
        <taxon>Batillariidae</taxon>
        <taxon>Batillaria</taxon>
    </lineage>
</organism>
<proteinExistence type="predicted"/>
<keyword evidence="2" id="KW-1185">Reference proteome</keyword>
<feature type="non-terminal residue" evidence="1">
    <location>
        <position position="1"/>
    </location>
</feature>
<dbReference type="AlphaFoldDB" id="A0ABD0L403"/>
<evidence type="ECO:0000313" key="2">
    <source>
        <dbReference type="Proteomes" id="UP001519460"/>
    </source>
</evidence>